<keyword evidence="3" id="KW-0768">Sushi</keyword>
<name>A0A7K9AUX9_DRONO</name>
<protein>
    <submittedName>
        <fullName evidence="5">DAF factor</fullName>
    </submittedName>
</protein>
<dbReference type="CDD" id="cd00033">
    <property type="entry name" value="CCP"/>
    <property type="match status" value="1"/>
</dbReference>
<reference evidence="5 6" key="1">
    <citation type="submission" date="2019-09" db="EMBL/GenBank/DDBJ databases">
        <title>Bird 10,000 Genomes (B10K) Project - Family phase.</title>
        <authorList>
            <person name="Zhang G."/>
        </authorList>
    </citation>
    <scope>NUCLEOTIDE SEQUENCE [LARGE SCALE GENOMIC DNA]</scope>
    <source>
        <strain evidence="5">B10K-LSUMZ-23963</strain>
        <tissue evidence="5">Muscle</tissue>
    </source>
</reference>
<organism evidence="5 6">
    <name type="scientific">Dromaius novaehollandiae</name>
    <name type="common">Emu</name>
    <dbReference type="NCBI Taxonomy" id="8790"/>
    <lineage>
        <taxon>Eukaryota</taxon>
        <taxon>Metazoa</taxon>
        <taxon>Chordata</taxon>
        <taxon>Craniata</taxon>
        <taxon>Vertebrata</taxon>
        <taxon>Euteleostomi</taxon>
        <taxon>Archelosauria</taxon>
        <taxon>Archosauria</taxon>
        <taxon>Dinosauria</taxon>
        <taxon>Saurischia</taxon>
        <taxon>Theropoda</taxon>
        <taxon>Coelurosauria</taxon>
        <taxon>Aves</taxon>
        <taxon>Palaeognathae</taxon>
        <taxon>Casuariiformes</taxon>
        <taxon>Dromaiidae</taxon>
        <taxon>Dromaius</taxon>
    </lineage>
</organism>
<dbReference type="SUPFAM" id="SSF57535">
    <property type="entry name" value="Complement control module/SCR domain"/>
    <property type="match status" value="1"/>
</dbReference>
<dbReference type="InterPro" id="IPR051277">
    <property type="entry name" value="SEZ6_CSMD_C4BPB_Regulators"/>
</dbReference>
<accession>A0A7K9AUX9</accession>
<dbReference type="PANTHER" id="PTHR45656">
    <property type="entry name" value="PROTEIN CBR-CLEC-78"/>
    <property type="match status" value="1"/>
</dbReference>
<dbReference type="PANTHER" id="PTHR45656:SF15">
    <property type="entry name" value="SUSHI DOMAIN-CONTAINING PROTEIN"/>
    <property type="match status" value="1"/>
</dbReference>
<dbReference type="InterPro" id="IPR000436">
    <property type="entry name" value="Sushi_SCR_CCP_dom"/>
</dbReference>
<evidence type="ECO:0000313" key="6">
    <source>
        <dbReference type="Proteomes" id="UP000543287"/>
    </source>
</evidence>
<evidence type="ECO:0000313" key="5">
    <source>
        <dbReference type="EMBL" id="NXG31622.1"/>
    </source>
</evidence>
<dbReference type="PROSITE" id="PS50923">
    <property type="entry name" value="SUSHI"/>
    <property type="match status" value="1"/>
</dbReference>
<feature type="domain" description="Sushi" evidence="4">
    <location>
        <begin position="1"/>
        <end position="63"/>
    </location>
</feature>
<evidence type="ECO:0000259" key="4">
    <source>
        <dbReference type="PROSITE" id="PS50923"/>
    </source>
</evidence>
<dbReference type="EMBL" id="VWZH01000067">
    <property type="protein sequence ID" value="NXG31622.1"/>
    <property type="molecule type" value="Genomic_DNA"/>
</dbReference>
<dbReference type="Proteomes" id="UP000543287">
    <property type="component" value="Unassembled WGS sequence"/>
</dbReference>
<dbReference type="InterPro" id="IPR035976">
    <property type="entry name" value="Sushi/SCR/CCP_sf"/>
</dbReference>
<evidence type="ECO:0000256" key="3">
    <source>
        <dbReference type="PROSITE-ProRule" id="PRU00302"/>
    </source>
</evidence>
<dbReference type="Pfam" id="PF00084">
    <property type="entry name" value="Sushi"/>
    <property type="match status" value="1"/>
</dbReference>
<sequence>CATPTRLRFAALAEKDRWRNFYPVGITVSYFCRPGYENITESSPTSTCLQNLTWSQAPELCKKKSCGDPGALPGGRAVPLTDFLFGARVNLFCEDG</sequence>
<comment type="caution">
    <text evidence="3">Lacks conserved residue(s) required for the propagation of feature annotation.</text>
</comment>
<dbReference type="Gene3D" id="2.10.70.10">
    <property type="entry name" value="Complement Module, domain 1"/>
    <property type="match status" value="1"/>
</dbReference>
<dbReference type="SMART" id="SM00032">
    <property type="entry name" value="CCP"/>
    <property type="match status" value="1"/>
</dbReference>
<feature type="non-terminal residue" evidence="5">
    <location>
        <position position="96"/>
    </location>
</feature>
<evidence type="ECO:0000256" key="1">
    <source>
        <dbReference type="ARBA" id="ARBA00022737"/>
    </source>
</evidence>
<dbReference type="AlphaFoldDB" id="A0A7K9AUX9"/>
<evidence type="ECO:0000256" key="2">
    <source>
        <dbReference type="ARBA" id="ARBA00023157"/>
    </source>
</evidence>
<keyword evidence="1" id="KW-0677">Repeat</keyword>
<comment type="caution">
    <text evidence="5">The sequence shown here is derived from an EMBL/GenBank/DDBJ whole genome shotgun (WGS) entry which is preliminary data.</text>
</comment>
<proteinExistence type="predicted"/>
<feature type="non-terminal residue" evidence="5">
    <location>
        <position position="1"/>
    </location>
</feature>
<keyword evidence="2" id="KW-1015">Disulfide bond</keyword>
<gene>
    <name evidence="5" type="primary">Cd55_4</name>
    <name evidence="5" type="ORF">DRONOV_R09879</name>
</gene>